<dbReference type="RefSeq" id="WP_319960435.1">
    <property type="nucleotide sequence ID" value="NZ_JAXARY010000001.1"/>
</dbReference>
<evidence type="ECO:0000313" key="2">
    <source>
        <dbReference type="EMBL" id="MDX8126142.1"/>
    </source>
</evidence>
<dbReference type="Proteomes" id="UP001284537">
    <property type="component" value="Unassembled WGS sequence"/>
</dbReference>
<sequence>MRRNANFSCGLERPLVLICGHGVGFVIIFMIRSSNAEKLEQQAGQVKAKQNITNGVAFVWVEAIDLGLA</sequence>
<name>A0ABU4U9L9_9GAMM</name>
<keyword evidence="1" id="KW-0472">Membrane</keyword>
<reference evidence="2 3" key="1">
    <citation type="submission" date="2023-11" db="EMBL/GenBank/DDBJ databases">
        <authorList>
            <person name="Ouyang M.-Y."/>
        </authorList>
    </citation>
    <scope>NUCLEOTIDE SEQUENCE [LARGE SCALE GENOMIC DNA]</scope>
    <source>
        <strain evidence="2 3">OY6</strain>
    </source>
</reference>
<keyword evidence="1" id="KW-1133">Transmembrane helix</keyword>
<keyword evidence="3" id="KW-1185">Reference proteome</keyword>
<comment type="caution">
    <text evidence="2">The sequence shown here is derived from an EMBL/GenBank/DDBJ whole genome shotgun (WGS) entry which is preliminary data.</text>
</comment>
<organism evidence="2 3">
    <name type="scientific">Methylomonas defluvii</name>
    <dbReference type="NCBI Taxonomy" id="3045149"/>
    <lineage>
        <taxon>Bacteria</taxon>
        <taxon>Pseudomonadati</taxon>
        <taxon>Pseudomonadota</taxon>
        <taxon>Gammaproteobacteria</taxon>
        <taxon>Methylococcales</taxon>
        <taxon>Methylococcaceae</taxon>
        <taxon>Methylomonas</taxon>
    </lineage>
</organism>
<keyword evidence="1" id="KW-0812">Transmembrane</keyword>
<dbReference type="EMBL" id="JAXARY010000001">
    <property type="protein sequence ID" value="MDX8126142.1"/>
    <property type="molecule type" value="Genomic_DNA"/>
</dbReference>
<feature type="transmembrane region" description="Helical" evidence="1">
    <location>
        <begin position="15"/>
        <end position="31"/>
    </location>
</feature>
<accession>A0ABU4U9L9</accession>
<evidence type="ECO:0000313" key="3">
    <source>
        <dbReference type="Proteomes" id="UP001284537"/>
    </source>
</evidence>
<gene>
    <name evidence="2" type="ORF">QLH52_02525</name>
</gene>
<evidence type="ECO:0000256" key="1">
    <source>
        <dbReference type="SAM" id="Phobius"/>
    </source>
</evidence>
<proteinExistence type="predicted"/>
<protein>
    <submittedName>
        <fullName evidence="2">Uncharacterized protein</fullName>
    </submittedName>
</protein>